<dbReference type="SMART" id="SM00635">
    <property type="entry name" value="BID_2"/>
    <property type="match status" value="1"/>
</dbReference>
<dbReference type="SUPFAM" id="SSF81296">
    <property type="entry name" value="E set domains"/>
    <property type="match status" value="1"/>
</dbReference>
<feature type="region of interest" description="Disordered" evidence="1">
    <location>
        <begin position="26"/>
        <end position="46"/>
    </location>
</feature>
<proteinExistence type="predicted"/>
<dbReference type="Pfam" id="PF01833">
    <property type="entry name" value="TIG"/>
    <property type="match status" value="1"/>
</dbReference>
<dbReference type="Gene3D" id="2.60.40.10">
    <property type="entry name" value="Immunoglobulins"/>
    <property type="match status" value="1"/>
</dbReference>
<feature type="signal peptide" evidence="2">
    <location>
        <begin position="1"/>
        <end position="23"/>
    </location>
</feature>
<evidence type="ECO:0000259" key="4">
    <source>
        <dbReference type="SMART" id="SM00635"/>
    </source>
</evidence>
<feature type="domain" description="IPT/TIG" evidence="3">
    <location>
        <begin position="35"/>
        <end position="116"/>
    </location>
</feature>
<dbReference type="SMART" id="SM00429">
    <property type="entry name" value="IPT"/>
    <property type="match status" value="1"/>
</dbReference>
<dbReference type="InterPro" id="IPR013783">
    <property type="entry name" value="Ig-like_fold"/>
</dbReference>
<keyword evidence="6" id="KW-1185">Reference proteome</keyword>
<dbReference type="SUPFAM" id="SSF101898">
    <property type="entry name" value="NHL repeat"/>
    <property type="match status" value="1"/>
</dbReference>
<organism evidence="5 6">
    <name type="scientific">Flagellimonas olearia</name>
    <dbReference type="NCBI Taxonomy" id="552546"/>
    <lineage>
        <taxon>Bacteria</taxon>
        <taxon>Pseudomonadati</taxon>
        <taxon>Bacteroidota</taxon>
        <taxon>Flavobacteriia</taxon>
        <taxon>Flavobacteriales</taxon>
        <taxon>Flavobacteriaceae</taxon>
        <taxon>Flagellimonas</taxon>
    </lineage>
</organism>
<gene>
    <name evidence="5" type="ORF">DN53_01960</name>
</gene>
<feature type="chain" id="PRO_5019223936" description="BIG2 domain-containing protein" evidence="2">
    <location>
        <begin position="24"/>
        <end position="503"/>
    </location>
</feature>
<sequence length="503" mass="53085">MKKIPLQASLTLLLCLFAFSCGKDEPNDPDPVDTSPSITGFSPTSGPVGTSVTINGTNFSATASDNTVKFGTVATSVDNASTTTLKVTVPEGAQTATISVTVNGETATSSNDFTVTNPDPTTVSLDQETLELKTLDTDQLVATVAGAGANETVAWSSDNEEAAIVDQEGNVTATGAGTATITATVDGVTASCAITVNPSIIVGGNVEKNNGDYDVATYWVNGVKTELNNIDSGDVSLDVSGTDIYTTFAEFDADVTYIRVMKNTELHSTLGGLGKSDKSPYDIHVDGNDIYVCGFEFFNPQIAKYWVNGAEHILGDGMDHSISTDIITYNGSILVSGGQFINGIAKAMYWEDGTPTEHITQNSIAYDILVDDLGDIYTAGQGSPNKAYIWKNGEELYQLDDGNSISTSYAVAVENNNVFAISETNEEKGILWINGNLAAQWSGEAKAMTIFNDTIYVAGTKYDGNIDSYTPTVFTFDTSGNLIEEISLPSNGSDGFATSIVVK</sequence>
<evidence type="ECO:0008006" key="7">
    <source>
        <dbReference type="Google" id="ProtNLM"/>
    </source>
</evidence>
<dbReference type="PROSITE" id="PS51257">
    <property type="entry name" value="PROKAR_LIPOPROTEIN"/>
    <property type="match status" value="1"/>
</dbReference>
<comment type="caution">
    <text evidence="5">The sequence shown here is derived from an EMBL/GenBank/DDBJ whole genome shotgun (WGS) entry which is preliminary data.</text>
</comment>
<name>A0A444VQE3_9FLAO</name>
<accession>A0A444VQE3</accession>
<dbReference type="InterPro" id="IPR014756">
    <property type="entry name" value="Ig_E-set"/>
</dbReference>
<dbReference type="Proteomes" id="UP000290261">
    <property type="component" value="Unassembled WGS sequence"/>
</dbReference>
<dbReference type="Gene3D" id="2.60.40.1080">
    <property type="match status" value="1"/>
</dbReference>
<evidence type="ECO:0000313" key="5">
    <source>
        <dbReference type="EMBL" id="RYC53011.1"/>
    </source>
</evidence>
<dbReference type="EMBL" id="JJMP01000001">
    <property type="protein sequence ID" value="RYC53011.1"/>
    <property type="molecule type" value="Genomic_DNA"/>
</dbReference>
<dbReference type="Pfam" id="PF02368">
    <property type="entry name" value="Big_2"/>
    <property type="match status" value="1"/>
</dbReference>
<feature type="domain" description="BIG2" evidence="4">
    <location>
        <begin position="119"/>
        <end position="195"/>
    </location>
</feature>
<dbReference type="InterPro" id="IPR002909">
    <property type="entry name" value="IPT_dom"/>
</dbReference>
<reference evidence="5 6" key="1">
    <citation type="submission" date="2014-04" db="EMBL/GenBank/DDBJ databases">
        <title>Whole genome of Muricauda olearia.</title>
        <authorList>
            <person name="Zhang X.-H."/>
            <person name="Tang K."/>
        </authorList>
    </citation>
    <scope>NUCLEOTIDE SEQUENCE [LARGE SCALE GENOMIC DNA]</scope>
    <source>
        <strain evidence="5 6">Th120</strain>
    </source>
</reference>
<evidence type="ECO:0000256" key="2">
    <source>
        <dbReference type="SAM" id="SignalP"/>
    </source>
</evidence>
<dbReference type="SUPFAM" id="SSF49373">
    <property type="entry name" value="Invasin/intimin cell-adhesion fragments"/>
    <property type="match status" value="1"/>
</dbReference>
<dbReference type="InterPro" id="IPR003343">
    <property type="entry name" value="Big_2"/>
</dbReference>
<dbReference type="CDD" id="cd00603">
    <property type="entry name" value="IPT_PCSR"/>
    <property type="match status" value="1"/>
</dbReference>
<evidence type="ECO:0000256" key="1">
    <source>
        <dbReference type="SAM" id="MobiDB-lite"/>
    </source>
</evidence>
<evidence type="ECO:0000259" key="3">
    <source>
        <dbReference type="SMART" id="SM00429"/>
    </source>
</evidence>
<feature type="compositionally biased region" description="Polar residues" evidence="1">
    <location>
        <begin position="34"/>
        <end position="46"/>
    </location>
</feature>
<dbReference type="AlphaFoldDB" id="A0A444VQE3"/>
<evidence type="ECO:0000313" key="6">
    <source>
        <dbReference type="Proteomes" id="UP000290261"/>
    </source>
</evidence>
<protein>
    <recommendedName>
        <fullName evidence="7">BIG2 domain-containing protein</fullName>
    </recommendedName>
</protein>
<dbReference type="RefSeq" id="WP_129652719.1">
    <property type="nucleotide sequence ID" value="NZ_ML142907.1"/>
</dbReference>
<dbReference type="InterPro" id="IPR008964">
    <property type="entry name" value="Invasin/intimin_cell_adhesion"/>
</dbReference>
<keyword evidence="2" id="KW-0732">Signal</keyword>